<evidence type="ECO:0000313" key="3">
    <source>
        <dbReference type="Proteomes" id="UP000241222"/>
    </source>
</evidence>
<dbReference type="OrthoDB" id="5713052at2"/>
<organism evidence="2 3">
    <name type="scientific">Photobacterium lutimaris</name>
    <dbReference type="NCBI Taxonomy" id="388278"/>
    <lineage>
        <taxon>Bacteria</taxon>
        <taxon>Pseudomonadati</taxon>
        <taxon>Pseudomonadota</taxon>
        <taxon>Gammaproteobacteria</taxon>
        <taxon>Vibrionales</taxon>
        <taxon>Vibrionaceae</taxon>
        <taxon>Photobacterium</taxon>
    </lineage>
</organism>
<dbReference type="Gene3D" id="4.10.1080.10">
    <property type="entry name" value="TSP type-3 repeat"/>
    <property type="match status" value="1"/>
</dbReference>
<dbReference type="SUPFAM" id="SSF103647">
    <property type="entry name" value="TSP type-3 repeat"/>
    <property type="match status" value="1"/>
</dbReference>
<sequence length="1388" mass="156424">MKRHPIAVAVGMGTLLMIAACNDDTSTITDITEPTPEPTTSMSIKAIDGYLHNAFVWLDMDRDYQFDQGVEPSVRSKDGLATLDVSGIDEPGSYPIVVKAIQKETIDLDNPGTTVSKNFVMSAPGGNSVVSPLTTMVDFKMRQDGMTEDAAKSDVAQMFGIEPDLIASDYEDTELNGATVAVKLVKQSAKSIVTAGVLPESEDVLDENSLDGIVTKAIEEGNQVGQVLIDDRGDVLPEDYDFDRVVSEDNKSVEADTDRDGVTDSEDDFPNNSKEWEDKDGDNYGDNLADKFPNNKDEWEDTDGDGYGDNLADKFPDDKTEWADFDLDGVGDNKDPDDDNDDVNDEVDAFPHDKTEWLDTDGDTIGNNADTDDDGDTVDDVDDRFPLDSTEWADRDFDNVGDNSDQYPDDPEKSIADIDTQYTYTSPVFVDILMDVKTLQVSHDITVEMLNNANIRRTENIVYTDPDSAMLFGEWQSEALYQTDGTFERLSFGYYDYNLDGNVQYESQWFDVGTYSESQESYWRYIDESDAASEGGSNGNNRVFDDIDLRSQIADEMMTGIDAVQYLTVSSQQQQSTVTTTTTLEQFDLASWVFGDKSGELNYGYQGISTAVDGVVIDHQDTRDWQANGVINTLIGFSVLNDQQYTFSHFRPIWASPEQPYFEEYAQYSFVTGKTDTLGNYWYEVTTEFDDVQKTESITGYRYLLSMEEGKLTDEENPYGVMFNSFSAIRTEKTDLEYTEAVNWSHIPVPDSYFGAPEDNFTVKEPDIGQDYKIFIKQENGLWVGHRFAEWGSQQVGTLANIVEALRNSGYGLNEIDSTVLPGLSDYNGMLLSESFQYDESGVARQWHVVTNNDLLTPVQGGEYQLVPLLLTHDGIKPNWRVNDTQSGTLVISVPHIDNPWNWFDAYWRLMVSADEIDTSTGTWKSGLGEFYLSQDAAIAAINQHGRICYQGNTEWDAGVPIGEPQYQDYVATLEECYYVRITDQEVIGQSYYLFNGQELQQWHFNEQGLGETVFADGNVAGFTWSVNSDGVIEIRYEWGPIDYFAFTGSDEQYVGVKIYSQWQDQGAERVNIWATRVTTYPPMITSCAVDLENASLDDFDQAIETCGGYHPIENDFNNTLAGMTYVRVRGDGDTRAYQFHENGTFNWIRAGDWRGELGTEWMITQEGFLKLTPDVNNPEEYMLLAHQQYYDDQSSFVVYEQYPEDEQLQRDVWSFVFREYEQNQPLPLCDIGDTPWNSVADQPASYATAQEYQDAVEQCQVWTDNRVLNFTEDMLVGKGADQQTTWLIANDDGETIRFNPDNTGAFLDPEDGDFPFNWELVDGQVHLTMTHPSYTGSYEILSITESDGIQFVIKSFWVDTSGEWANPAPNQGEGEVWGYILELVDKH</sequence>
<comment type="caution">
    <text evidence="2">The sequence shown here is derived from an EMBL/GenBank/DDBJ whole genome shotgun (WGS) entry which is preliminary data.</text>
</comment>
<gene>
    <name evidence="2" type="ORF">C9I99_04665</name>
</gene>
<feature type="region of interest" description="Disordered" evidence="1">
    <location>
        <begin position="242"/>
        <end position="414"/>
    </location>
</feature>
<dbReference type="RefSeq" id="WP_107347650.1">
    <property type="nucleotide sequence ID" value="NZ_PYMH01000001.1"/>
</dbReference>
<dbReference type="Proteomes" id="UP000241222">
    <property type="component" value="Unassembled WGS sequence"/>
</dbReference>
<feature type="compositionally biased region" description="Basic and acidic residues" evidence="1">
    <location>
        <begin position="311"/>
        <end position="322"/>
    </location>
</feature>
<feature type="compositionally biased region" description="Acidic residues" evidence="1">
    <location>
        <begin position="323"/>
        <end position="348"/>
    </location>
</feature>
<reference evidence="2 3" key="1">
    <citation type="submission" date="2018-03" db="EMBL/GenBank/DDBJ databases">
        <title>Whole genome sequencing of Histamine producing bacteria.</title>
        <authorList>
            <person name="Butler K."/>
        </authorList>
    </citation>
    <scope>NUCLEOTIDE SEQUENCE [LARGE SCALE GENOMIC DNA]</scope>
    <source>
        <strain evidence="2 3">JCM 13586</strain>
    </source>
</reference>
<feature type="compositionally biased region" description="Basic and acidic residues" evidence="1">
    <location>
        <begin position="242"/>
        <end position="262"/>
    </location>
</feature>
<protein>
    <submittedName>
        <fullName evidence="2">Uncharacterized protein</fullName>
    </submittedName>
</protein>
<keyword evidence="3" id="KW-1185">Reference proteome</keyword>
<evidence type="ECO:0000256" key="1">
    <source>
        <dbReference type="SAM" id="MobiDB-lite"/>
    </source>
</evidence>
<name>A0A2T3J4V0_9GAMM</name>
<feature type="compositionally biased region" description="Acidic residues" evidence="1">
    <location>
        <begin position="370"/>
        <end position="382"/>
    </location>
</feature>
<accession>A0A2T3J4V0</accession>
<dbReference type="EMBL" id="PYMH01000001">
    <property type="protein sequence ID" value="PSU36296.1"/>
    <property type="molecule type" value="Genomic_DNA"/>
</dbReference>
<dbReference type="InterPro" id="IPR028974">
    <property type="entry name" value="TSP_type-3_rpt"/>
</dbReference>
<proteinExistence type="predicted"/>
<dbReference type="GO" id="GO:0005509">
    <property type="term" value="F:calcium ion binding"/>
    <property type="evidence" value="ECO:0007669"/>
    <property type="project" value="InterPro"/>
</dbReference>
<dbReference type="PROSITE" id="PS51257">
    <property type="entry name" value="PROKAR_LIPOPROTEIN"/>
    <property type="match status" value="1"/>
</dbReference>
<evidence type="ECO:0000313" key="2">
    <source>
        <dbReference type="EMBL" id="PSU36296.1"/>
    </source>
</evidence>